<dbReference type="SUPFAM" id="SSF46565">
    <property type="entry name" value="Chaperone J-domain"/>
    <property type="match status" value="1"/>
</dbReference>
<evidence type="ECO:0000259" key="5">
    <source>
        <dbReference type="PROSITE" id="PS50076"/>
    </source>
</evidence>
<dbReference type="PANTHER" id="PTHR45255">
    <property type="entry name" value="DNAJ HOMOLOG SUBFAMILY C MEMBER 24"/>
    <property type="match status" value="1"/>
</dbReference>
<evidence type="ECO:0000256" key="3">
    <source>
        <dbReference type="ARBA" id="ARBA00022833"/>
    </source>
</evidence>
<dbReference type="PROSITE" id="PS51074">
    <property type="entry name" value="DPH_MB"/>
    <property type="match status" value="1"/>
</dbReference>
<keyword evidence="8" id="KW-1185">Reference proteome</keyword>
<feature type="domain" description="J" evidence="5">
    <location>
        <begin position="8"/>
        <end position="73"/>
    </location>
</feature>
<evidence type="ECO:0000256" key="4">
    <source>
        <dbReference type="ARBA" id="ARBA00023004"/>
    </source>
</evidence>
<reference evidence="7" key="1">
    <citation type="journal article" date="2023" name="bioRxiv">
        <title>Scaffold-level genome assemblies of two parasitoid biocontrol wasps reveal the parthenogenesis mechanism and an associated novel virus.</title>
        <authorList>
            <person name="Inwood S."/>
            <person name="Skelly J."/>
            <person name="Guhlin J."/>
            <person name="Harrop T."/>
            <person name="Goldson S."/>
            <person name="Dearden P."/>
        </authorList>
    </citation>
    <scope>NUCLEOTIDE SEQUENCE</scope>
    <source>
        <strain evidence="7">Irish</strain>
        <tissue evidence="7">Whole body</tissue>
    </source>
</reference>
<name>A0AA39FXT6_9HYME</name>
<dbReference type="InterPro" id="IPR036869">
    <property type="entry name" value="J_dom_sf"/>
</dbReference>
<dbReference type="InterPro" id="IPR036671">
    <property type="entry name" value="DPH_MB_sf"/>
</dbReference>
<evidence type="ECO:0000313" key="7">
    <source>
        <dbReference type="EMBL" id="KAK0177591.1"/>
    </source>
</evidence>
<keyword evidence="3" id="KW-0862">Zinc</keyword>
<organism evidence="7 8">
    <name type="scientific">Microctonus aethiopoides</name>
    <dbReference type="NCBI Taxonomy" id="144406"/>
    <lineage>
        <taxon>Eukaryota</taxon>
        <taxon>Metazoa</taxon>
        <taxon>Ecdysozoa</taxon>
        <taxon>Arthropoda</taxon>
        <taxon>Hexapoda</taxon>
        <taxon>Insecta</taxon>
        <taxon>Pterygota</taxon>
        <taxon>Neoptera</taxon>
        <taxon>Endopterygota</taxon>
        <taxon>Hymenoptera</taxon>
        <taxon>Apocrita</taxon>
        <taxon>Ichneumonoidea</taxon>
        <taxon>Braconidae</taxon>
        <taxon>Euphorinae</taxon>
        <taxon>Microctonus</taxon>
    </lineage>
</organism>
<dbReference type="Pfam" id="PF05207">
    <property type="entry name" value="Zn_ribbon_CSL"/>
    <property type="match status" value="1"/>
</dbReference>
<dbReference type="SUPFAM" id="SSF144217">
    <property type="entry name" value="CSL zinc finger"/>
    <property type="match status" value="1"/>
</dbReference>
<dbReference type="Pfam" id="PF00226">
    <property type="entry name" value="DnaJ"/>
    <property type="match status" value="1"/>
</dbReference>
<evidence type="ECO:0000259" key="6">
    <source>
        <dbReference type="PROSITE" id="PS51074"/>
    </source>
</evidence>
<accession>A0AA39FXT6</accession>
<dbReference type="PROSITE" id="PS50076">
    <property type="entry name" value="DNAJ_2"/>
    <property type="match status" value="1"/>
</dbReference>
<dbReference type="CDD" id="cd06257">
    <property type="entry name" value="DnaJ"/>
    <property type="match status" value="1"/>
</dbReference>
<proteinExistence type="inferred from homology"/>
<dbReference type="SMART" id="SM00271">
    <property type="entry name" value="DnaJ"/>
    <property type="match status" value="1"/>
</dbReference>
<reference evidence="7" key="2">
    <citation type="submission" date="2023-03" db="EMBL/GenBank/DDBJ databases">
        <authorList>
            <person name="Inwood S.N."/>
            <person name="Skelly J.G."/>
            <person name="Guhlin J."/>
            <person name="Harrop T.W.R."/>
            <person name="Goldson S.G."/>
            <person name="Dearden P.K."/>
        </authorList>
    </citation>
    <scope>NUCLEOTIDE SEQUENCE</scope>
    <source>
        <strain evidence="7">Irish</strain>
        <tissue evidence="7">Whole body</tissue>
    </source>
</reference>
<dbReference type="InterPro" id="IPR007872">
    <property type="entry name" value="DPH_MB_dom"/>
</dbReference>
<dbReference type="Gene3D" id="1.10.287.110">
    <property type="entry name" value="DnaJ domain"/>
    <property type="match status" value="1"/>
</dbReference>
<dbReference type="InterPro" id="IPR001623">
    <property type="entry name" value="DnaJ_domain"/>
</dbReference>
<dbReference type="Gene3D" id="3.10.660.10">
    <property type="entry name" value="DPH Zinc finger"/>
    <property type="match status" value="1"/>
</dbReference>
<dbReference type="AlphaFoldDB" id="A0AA39FXT6"/>
<evidence type="ECO:0000256" key="1">
    <source>
        <dbReference type="ARBA" id="ARBA00006169"/>
    </source>
</evidence>
<dbReference type="GO" id="GO:0001671">
    <property type="term" value="F:ATPase activator activity"/>
    <property type="evidence" value="ECO:0007669"/>
    <property type="project" value="TreeGrafter"/>
</dbReference>
<evidence type="ECO:0000256" key="2">
    <source>
        <dbReference type="ARBA" id="ARBA00022723"/>
    </source>
</evidence>
<dbReference type="Proteomes" id="UP001168990">
    <property type="component" value="Unassembled WGS sequence"/>
</dbReference>
<keyword evidence="4" id="KW-0408">Iron</keyword>
<comment type="similarity">
    <text evidence="1">Belongs to the DPH4 family.</text>
</comment>
<feature type="domain" description="DPH-type MB" evidence="6">
    <location>
        <begin position="85"/>
        <end position="140"/>
    </location>
</feature>
<sequence>MTNSNVYKYYDVLGCSRTSTYDEIKKAYKKMALIYHPDKNVHSRIDYEKFLQIEEAWRILSDVDTKKKYDAECRQAKLESENILIHDRINLKAMTIDENEMLSYPCRCGSNYKVNRNDLEEFDEIHIPCQECTFLLVIVK</sequence>
<evidence type="ECO:0000313" key="8">
    <source>
        <dbReference type="Proteomes" id="UP001168990"/>
    </source>
</evidence>
<dbReference type="PANTHER" id="PTHR45255:SF1">
    <property type="entry name" value="DNAJ HOMOLOG SUBFAMILY C MEMBER 24"/>
    <property type="match status" value="1"/>
</dbReference>
<gene>
    <name evidence="7" type="ORF">PV328_001629</name>
</gene>
<dbReference type="GO" id="GO:0008198">
    <property type="term" value="F:ferrous iron binding"/>
    <property type="evidence" value="ECO:0007669"/>
    <property type="project" value="TreeGrafter"/>
</dbReference>
<dbReference type="EMBL" id="JAQQBS010000001">
    <property type="protein sequence ID" value="KAK0177591.1"/>
    <property type="molecule type" value="Genomic_DNA"/>
</dbReference>
<comment type="caution">
    <text evidence="7">The sequence shown here is derived from an EMBL/GenBank/DDBJ whole genome shotgun (WGS) entry which is preliminary data.</text>
</comment>
<keyword evidence="2" id="KW-0479">Metal-binding</keyword>
<protein>
    <submittedName>
        <fullName evidence="7">Uncharacterized protein</fullName>
    </submittedName>
</protein>
<dbReference type="PRINTS" id="PR00625">
    <property type="entry name" value="JDOMAIN"/>
</dbReference>